<dbReference type="AlphaFoldDB" id="A0AB36FMN4"/>
<name>A0AB36FMN4_ALTMA</name>
<dbReference type="EMBL" id="MIPY01000061">
    <property type="protein sequence ID" value="OES24487.1"/>
    <property type="molecule type" value="Genomic_DNA"/>
</dbReference>
<protein>
    <submittedName>
        <fullName evidence="1">Uncharacterized protein</fullName>
    </submittedName>
</protein>
<reference evidence="1 2" key="1">
    <citation type="submission" date="2016-09" db="EMBL/GenBank/DDBJ databases">
        <title>Draft Genome Sequence of four Alteromonas macleodii strains isolated from copper coupons and grown long-term at elevated copper levels.</title>
        <authorList>
            <person name="Cusick K."/>
            <person name="Dale J."/>
            <person name="Little B."/>
            <person name="Biffinger J."/>
        </authorList>
    </citation>
    <scope>NUCLEOTIDE SEQUENCE [LARGE SCALE GENOMIC DNA]</scope>
    <source>
        <strain evidence="1 2">KCP01</strain>
    </source>
</reference>
<evidence type="ECO:0000313" key="2">
    <source>
        <dbReference type="Proteomes" id="UP000095392"/>
    </source>
</evidence>
<comment type="caution">
    <text evidence="1">The sequence shown here is derived from an EMBL/GenBank/DDBJ whole genome shotgun (WGS) entry which is preliminary data.</text>
</comment>
<keyword evidence="2" id="KW-1185">Reference proteome</keyword>
<dbReference type="RefSeq" id="WP_069945604.1">
    <property type="nucleotide sequence ID" value="NZ_MIPW01000036.1"/>
</dbReference>
<accession>A0AB36FMN4</accession>
<gene>
    <name evidence="1" type="ORF">BFV95_4754</name>
</gene>
<sequence length="159" mass="17802">MNSTLNVFLFIAIVILTGEWFFPKTAKAGDIADESIVTASANSIACYGTQAGYCLDEHGHSLAYDDFISQAIGQPGKTTRVTYFEQRDDKVILEYETAVQLYKRQFLNTLLYDLAARSIFFSSTDAFWSDKVNELKQGCPIPDGCYELEDAIAAIRQNR</sequence>
<proteinExistence type="predicted"/>
<dbReference type="Proteomes" id="UP000095392">
    <property type="component" value="Unassembled WGS sequence"/>
</dbReference>
<organism evidence="1 2">
    <name type="scientific">Alteromonas macleodii</name>
    <name type="common">Pseudoalteromonas macleodii</name>
    <dbReference type="NCBI Taxonomy" id="28108"/>
    <lineage>
        <taxon>Bacteria</taxon>
        <taxon>Pseudomonadati</taxon>
        <taxon>Pseudomonadota</taxon>
        <taxon>Gammaproteobacteria</taxon>
        <taxon>Alteromonadales</taxon>
        <taxon>Alteromonadaceae</taxon>
        <taxon>Alteromonas/Salinimonas group</taxon>
        <taxon>Alteromonas</taxon>
    </lineage>
</organism>
<evidence type="ECO:0000313" key="1">
    <source>
        <dbReference type="EMBL" id="OES24487.1"/>
    </source>
</evidence>